<comment type="caution">
    <text evidence="1">The sequence shown here is derived from an EMBL/GenBank/DDBJ whole genome shotgun (WGS) entry which is preliminary data.</text>
</comment>
<dbReference type="Proteomes" id="UP001239111">
    <property type="component" value="Chromosome 3"/>
</dbReference>
<organism evidence="1 2">
    <name type="scientific">Eretmocerus hayati</name>
    <dbReference type="NCBI Taxonomy" id="131215"/>
    <lineage>
        <taxon>Eukaryota</taxon>
        <taxon>Metazoa</taxon>
        <taxon>Ecdysozoa</taxon>
        <taxon>Arthropoda</taxon>
        <taxon>Hexapoda</taxon>
        <taxon>Insecta</taxon>
        <taxon>Pterygota</taxon>
        <taxon>Neoptera</taxon>
        <taxon>Endopterygota</taxon>
        <taxon>Hymenoptera</taxon>
        <taxon>Apocrita</taxon>
        <taxon>Proctotrupomorpha</taxon>
        <taxon>Chalcidoidea</taxon>
        <taxon>Aphelinidae</taxon>
        <taxon>Aphelininae</taxon>
        <taxon>Eretmocerus</taxon>
    </lineage>
</organism>
<sequence length="115" mass="12047">MESGYVTFKTRSIVKIGVTDSAKMGTHYMGFFMDHEVVVINGKGRSSKEATGIGAYISRVNGCIGGHSNDFATLAGAGYTTGSIIEVPIYATNIDGLGMIHVNSNDVVVAARGNV</sequence>
<proteinExistence type="predicted"/>
<keyword evidence="2" id="KW-1185">Reference proteome</keyword>
<evidence type="ECO:0000313" key="2">
    <source>
        <dbReference type="Proteomes" id="UP001239111"/>
    </source>
</evidence>
<gene>
    <name evidence="1" type="ORF">QAD02_003150</name>
</gene>
<protein>
    <submittedName>
        <fullName evidence="1">Uncharacterized protein</fullName>
    </submittedName>
</protein>
<evidence type="ECO:0000313" key="1">
    <source>
        <dbReference type="EMBL" id="KAJ8671891.1"/>
    </source>
</evidence>
<reference evidence="1" key="1">
    <citation type="submission" date="2023-04" db="EMBL/GenBank/DDBJ databases">
        <title>A chromosome-level genome assembly of the parasitoid wasp Eretmocerus hayati.</title>
        <authorList>
            <person name="Zhong Y."/>
            <person name="Liu S."/>
            <person name="Liu Y."/>
        </authorList>
    </citation>
    <scope>NUCLEOTIDE SEQUENCE</scope>
    <source>
        <strain evidence="1">ZJU_SS_LIU_2023</strain>
    </source>
</reference>
<name>A0ACC2NMN9_9HYME</name>
<accession>A0ACC2NMN9</accession>
<dbReference type="EMBL" id="CM056743">
    <property type="protein sequence ID" value="KAJ8671891.1"/>
    <property type="molecule type" value="Genomic_DNA"/>
</dbReference>